<protein>
    <submittedName>
        <fullName evidence="1">Uncharacterized protein</fullName>
    </submittedName>
</protein>
<comment type="caution">
    <text evidence="1">The sequence shown here is derived from an EMBL/GenBank/DDBJ whole genome shotgun (WGS) entry which is preliminary data.</text>
</comment>
<evidence type="ECO:0000313" key="3">
    <source>
        <dbReference type="Proteomes" id="UP000078228"/>
    </source>
</evidence>
<dbReference type="AlphaFoldDB" id="A0A198UUY5"/>
<organism evidence="1 3">
    <name type="scientific">Moraxella catarrhalis</name>
    <name type="common">Branhamella catarrhalis</name>
    <dbReference type="NCBI Taxonomy" id="480"/>
    <lineage>
        <taxon>Bacteria</taxon>
        <taxon>Pseudomonadati</taxon>
        <taxon>Pseudomonadota</taxon>
        <taxon>Gammaproteobacteria</taxon>
        <taxon>Moraxellales</taxon>
        <taxon>Moraxellaceae</taxon>
        <taxon>Moraxella</taxon>
    </lineage>
</organism>
<accession>A0A198UUY5</accession>
<name>A0A198UUY5_MORCA</name>
<evidence type="ECO:0000313" key="2">
    <source>
        <dbReference type="EMBL" id="OAV00070.1"/>
    </source>
</evidence>
<dbReference type="EMBL" id="LXHE01000016">
    <property type="protein sequence ID" value="OAV00070.1"/>
    <property type="molecule type" value="Genomic_DNA"/>
</dbReference>
<evidence type="ECO:0000313" key="1">
    <source>
        <dbReference type="EMBL" id="OAU96985.1"/>
    </source>
</evidence>
<dbReference type="Proteomes" id="UP000078446">
    <property type="component" value="Unassembled WGS sequence"/>
</dbReference>
<proteinExistence type="predicted"/>
<gene>
    <name evidence="2" type="ORF">AO382_1667</name>
    <name evidence="1" type="ORF">AO384_0794</name>
</gene>
<dbReference type="PATRIC" id="fig|480.236.peg.334"/>
<dbReference type="EMBL" id="LXHC01000011">
    <property type="protein sequence ID" value="OAU96985.1"/>
    <property type="molecule type" value="Genomic_DNA"/>
</dbReference>
<dbReference type="Proteomes" id="UP000078228">
    <property type="component" value="Unassembled WGS sequence"/>
</dbReference>
<sequence length="47" mass="4930">MITPGSHSGFGLAVTFAILTPTPSIGILKLENLGRLIGFDDILGLFD</sequence>
<reference evidence="3 4" key="1">
    <citation type="journal article" date="2016" name="Genome Biol. Evol.">
        <title>Comparative Genomic Analyses of the Moraxella catarrhalis Serosensitive and Seroresistant Lineages Demonstrate Their Independent Evolution.</title>
        <authorList>
            <person name="Earl J.P."/>
            <person name="de Vries S.P."/>
            <person name="Ahmed A."/>
            <person name="Powell E."/>
            <person name="Schultz M.P."/>
            <person name="Hermans P.W."/>
            <person name="Hill D.J."/>
            <person name="Zhou Z."/>
            <person name="Constantinidou C.I."/>
            <person name="Hu F.Z."/>
            <person name="Bootsma H.J."/>
            <person name="Ehrlich G.D."/>
        </authorList>
    </citation>
    <scope>NUCLEOTIDE SEQUENCE [LARGE SCALE GENOMIC DNA]</scope>
    <source>
        <strain evidence="1 3">Z7542</strain>
        <strain evidence="2 4">Z7574</strain>
    </source>
</reference>
<evidence type="ECO:0000313" key="4">
    <source>
        <dbReference type="Proteomes" id="UP000078446"/>
    </source>
</evidence>
<keyword evidence="3" id="KW-1185">Reference proteome</keyword>